<accession>A0A846S2T0</accession>
<dbReference type="SUPFAM" id="SSF51569">
    <property type="entry name" value="Aldolase"/>
    <property type="match status" value="1"/>
</dbReference>
<dbReference type="SMART" id="SM01133">
    <property type="entry name" value="DeoC"/>
    <property type="match status" value="1"/>
</dbReference>
<dbReference type="PROSITE" id="PS50972">
    <property type="entry name" value="PTERIN_BINDING"/>
    <property type="match status" value="1"/>
</dbReference>
<keyword evidence="2" id="KW-0704">Schiff base</keyword>
<dbReference type="RefSeq" id="WP_167950324.1">
    <property type="nucleotide sequence ID" value="NZ_BAAAPQ010000013.1"/>
</dbReference>
<dbReference type="InterPro" id="IPR011343">
    <property type="entry name" value="DeoC"/>
</dbReference>
<evidence type="ECO:0000313" key="6">
    <source>
        <dbReference type="Proteomes" id="UP000576792"/>
    </source>
</evidence>
<keyword evidence="1" id="KW-0963">Cytoplasm</keyword>
<evidence type="ECO:0000259" key="4">
    <source>
        <dbReference type="PROSITE" id="PS50972"/>
    </source>
</evidence>
<dbReference type="AlphaFoldDB" id="A0A846S2T0"/>
<evidence type="ECO:0000256" key="3">
    <source>
        <dbReference type="NCBIfam" id="TIGR00126"/>
    </source>
</evidence>
<dbReference type="Gene3D" id="3.20.20.70">
    <property type="entry name" value="Aldolase class I"/>
    <property type="match status" value="1"/>
</dbReference>
<dbReference type="PANTHER" id="PTHR10889">
    <property type="entry name" value="DEOXYRIBOSE-PHOSPHATE ALDOLASE"/>
    <property type="match status" value="1"/>
</dbReference>
<dbReference type="EC" id="4.1.2.4" evidence="3"/>
<keyword evidence="5" id="KW-0456">Lyase</keyword>
<evidence type="ECO:0000313" key="5">
    <source>
        <dbReference type="EMBL" id="NJC56451.1"/>
    </source>
</evidence>
<comment type="caution">
    <text evidence="5">The sequence shown here is derived from an EMBL/GenBank/DDBJ whole genome shotgun (WGS) entry which is preliminary data.</text>
</comment>
<dbReference type="NCBIfam" id="TIGR00126">
    <property type="entry name" value="deoC"/>
    <property type="match status" value="1"/>
</dbReference>
<dbReference type="PANTHER" id="PTHR10889:SF1">
    <property type="entry name" value="DEOXYRIBOSE-PHOSPHATE ALDOLASE"/>
    <property type="match status" value="1"/>
</dbReference>
<dbReference type="InterPro" id="IPR000489">
    <property type="entry name" value="Pterin-binding_dom"/>
</dbReference>
<name>A0A846S2T0_9MICO</name>
<dbReference type="PIRSF" id="PIRSF001357">
    <property type="entry name" value="DeoC"/>
    <property type="match status" value="1"/>
</dbReference>
<dbReference type="EMBL" id="JAATJN010000001">
    <property type="protein sequence ID" value="NJC56451.1"/>
    <property type="molecule type" value="Genomic_DNA"/>
</dbReference>
<dbReference type="GO" id="GO:0042558">
    <property type="term" value="P:pteridine-containing compound metabolic process"/>
    <property type="evidence" value="ECO:0007669"/>
    <property type="project" value="InterPro"/>
</dbReference>
<evidence type="ECO:0000256" key="1">
    <source>
        <dbReference type="ARBA" id="ARBA00022490"/>
    </source>
</evidence>
<dbReference type="GO" id="GO:0004139">
    <property type="term" value="F:deoxyribose-phosphate aldolase activity"/>
    <property type="evidence" value="ECO:0007669"/>
    <property type="project" value="UniProtKB-UniRule"/>
</dbReference>
<dbReference type="Proteomes" id="UP000576792">
    <property type="component" value="Unassembled WGS sequence"/>
</dbReference>
<proteinExistence type="predicted"/>
<dbReference type="InterPro" id="IPR002915">
    <property type="entry name" value="DeoC/FbaB/LacD_aldolase"/>
</dbReference>
<keyword evidence="6" id="KW-1185">Reference proteome</keyword>
<protein>
    <recommendedName>
        <fullName evidence="3">Deoxyribose-phosphate aldolase</fullName>
        <ecNumber evidence="3">4.1.2.4</ecNumber>
    </recommendedName>
</protein>
<sequence>MADTDFASLSSRELAPYIQHTKISVGITRDEIIAHAQEAVEYGFGAAMVPGSWVKTVADTLKGTGVPVATALDFPTVGVTSSAGKAAEATELVRLGADQIDIGVQIGWLKSGDFHAFRDDIAGVVNAAGVPIKVMLELPLLTEDEKKAAIELSLEAGVSYLKNASSGAIETASPANIRYLVERSPEVVLVKASGGIKNRDQVVELLQAGAACAGTSAGIEIITNSTSSETASY</sequence>
<gene>
    <name evidence="5" type="ORF">BKA07_001486</name>
</gene>
<reference evidence="5 6" key="1">
    <citation type="submission" date="2020-03" db="EMBL/GenBank/DDBJ databases">
        <title>Sequencing the genomes of 1000 actinobacteria strains.</title>
        <authorList>
            <person name="Klenk H.-P."/>
        </authorList>
    </citation>
    <scope>NUCLEOTIDE SEQUENCE [LARGE SCALE GENOMIC DNA]</scope>
    <source>
        <strain evidence="5 6">DSM 18964</strain>
    </source>
</reference>
<dbReference type="GO" id="GO:0005737">
    <property type="term" value="C:cytoplasm"/>
    <property type="evidence" value="ECO:0007669"/>
    <property type="project" value="InterPro"/>
</dbReference>
<evidence type="ECO:0000256" key="2">
    <source>
        <dbReference type="ARBA" id="ARBA00023270"/>
    </source>
</evidence>
<dbReference type="InterPro" id="IPR013785">
    <property type="entry name" value="Aldolase_TIM"/>
</dbReference>
<dbReference type="GO" id="GO:0009264">
    <property type="term" value="P:deoxyribonucleotide catabolic process"/>
    <property type="evidence" value="ECO:0007669"/>
    <property type="project" value="UniProtKB-UniRule"/>
</dbReference>
<feature type="domain" description="Pterin-binding" evidence="4">
    <location>
        <begin position="47"/>
        <end position="233"/>
    </location>
</feature>
<dbReference type="GO" id="GO:0016052">
    <property type="term" value="P:carbohydrate catabolic process"/>
    <property type="evidence" value="ECO:0007669"/>
    <property type="project" value="TreeGrafter"/>
</dbReference>
<organism evidence="5 6">
    <name type="scientific">Brevibacterium marinum</name>
    <dbReference type="NCBI Taxonomy" id="418643"/>
    <lineage>
        <taxon>Bacteria</taxon>
        <taxon>Bacillati</taxon>
        <taxon>Actinomycetota</taxon>
        <taxon>Actinomycetes</taxon>
        <taxon>Micrococcales</taxon>
        <taxon>Brevibacteriaceae</taxon>
        <taxon>Brevibacterium</taxon>
    </lineage>
</organism>